<feature type="region of interest" description="Disordered" evidence="1">
    <location>
        <begin position="1"/>
        <end position="100"/>
    </location>
</feature>
<protein>
    <submittedName>
        <fullName evidence="2">Uncharacterized protein</fullName>
    </submittedName>
</protein>
<dbReference type="AlphaFoldDB" id="A0A8S9NXW2"/>
<reference evidence="2" key="1">
    <citation type="submission" date="2019-12" db="EMBL/GenBank/DDBJ databases">
        <title>Genome sequencing and annotation of Brassica cretica.</title>
        <authorList>
            <person name="Studholme D.J."/>
            <person name="Sarris P."/>
        </authorList>
    </citation>
    <scope>NUCLEOTIDE SEQUENCE</scope>
    <source>
        <strain evidence="2">PFS-109/04</strain>
        <tissue evidence="2">Leaf</tissue>
    </source>
</reference>
<organism evidence="2 3">
    <name type="scientific">Brassica cretica</name>
    <name type="common">Mustard</name>
    <dbReference type="NCBI Taxonomy" id="69181"/>
    <lineage>
        <taxon>Eukaryota</taxon>
        <taxon>Viridiplantae</taxon>
        <taxon>Streptophyta</taxon>
        <taxon>Embryophyta</taxon>
        <taxon>Tracheophyta</taxon>
        <taxon>Spermatophyta</taxon>
        <taxon>Magnoliopsida</taxon>
        <taxon>eudicotyledons</taxon>
        <taxon>Gunneridae</taxon>
        <taxon>Pentapetalae</taxon>
        <taxon>rosids</taxon>
        <taxon>malvids</taxon>
        <taxon>Brassicales</taxon>
        <taxon>Brassicaceae</taxon>
        <taxon>Brassiceae</taxon>
        <taxon>Brassica</taxon>
    </lineage>
</organism>
<evidence type="ECO:0000313" key="3">
    <source>
        <dbReference type="Proteomes" id="UP000712600"/>
    </source>
</evidence>
<gene>
    <name evidence="2" type="ORF">F2Q69_00006029</name>
</gene>
<feature type="compositionally biased region" description="Basic and acidic residues" evidence="1">
    <location>
        <begin position="66"/>
        <end position="76"/>
    </location>
</feature>
<sequence>MSVHVAPPQETLELQAPPSPRHHQKPRSFPSLTRISGPSSTRHQSDIGDTDHPRVLNSSGAQARHRPLDPRWKEPRFPGSPLEGTRFPVMEFSGPGPRIAPFLREMENF</sequence>
<feature type="compositionally biased region" description="Basic and acidic residues" evidence="1">
    <location>
        <begin position="43"/>
        <end position="54"/>
    </location>
</feature>
<comment type="caution">
    <text evidence="2">The sequence shown here is derived from an EMBL/GenBank/DDBJ whole genome shotgun (WGS) entry which is preliminary data.</text>
</comment>
<dbReference type="Proteomes" id="UP000712600">
    <property type="component" value="Unassembled WGS sequence"/>
</dbReference>
<evidence type="ECO:0000256" key="1">
    <source>
        <dbReference type="SAM" id="MobiDB-lite"/>
    </source>
</evidence>
<proteinExistence type="predicted"/>
<feature type="compositionally biased region" description="Polar residues" evidence="1">
    <location>
        <begin position="30"/>
        <end position="42"/>
    </location>
</feature>
<evidence type="ECO:0000313" key="2">
    <source>
        <dbReference type="EMBL" id="KAF3505857.1"/>
    </source>
</evidence>
<name>A0A8S9NXW2_BRACR</name>
<dbReference type="EMBL" id="QGKX02001521">
    <property type="protein sequence ID" value="KAF3505857.1"/>
    <property type="molecule type" value="Genomic_DNA"/>
</dbReference>
<accession>A0A8S9NXW2</accession>